<feature type="repeat" description="TPR" evidence="3">
    <location>
        <begin position="20"/>
        <end position="53"/>
    </location>
</feature>
<dbReference type="GO" id="GO:0031490">
    <property type="term" value="F:chromatin DNA binding"/>
    <property type="evidence" value="ECO:0007669"/>
    <property type="project" value="TreeGrafter"/>
</dbReference>
<evidence type="ECO:0000313" key="4">
    <source>
        <dbReference type="EMBL" id="KAG1772535.1"/>
    </source>
</evidence>
<dbReference type="OrthoDB" id="3245923at2759"/>
<evidence type="ECO:0000256" key="2">
    <source>
        <dbReference type="ARBA" id="ARBA00023242"/>
    </source>
</evidence>
<comment type="subcellular location">
    <subcellularLocation>
        <location evidence="1">Nucleus</location>
    </subcellularLocation>
</comment>
<dbReference type="PANTHER" id="PTHR14017">
    <property type="entry name" value="LYSINE-SPECIFIC DEMETHYLASE"/>
    <property type="match status" value="1"/>
</dbReference>
<reference evidence="4" key="1">
    <citation type="journal article" date="2020" name="New Phytol.">
        <title>Comparative genomics reveals dynamic genome evolution in host specialist ectomycorrhizal fungi.</title>
        <authorList>
            <person name="Lofgren L.A."/>
            <person name="Nguyen N.H."/>
            <person name="Vilgalys R."/>
            <person name="Ruytinx J."/>
            <person name="Liao H.L."/>
            <person name="Branco S."/>
            <person name="Kuo A."/>
            <person name="LaButti K."/>
            <person name="Lipzen A."/>
            <person name="Andreopoulos W."/>
            <person name="Pangilinan J."/>
            <person name="Riley R."/>
            <person name="Hundley H."/>
            <person name="Na H."/>
            <person name="Barry K."/>
            <person name="Grigoriev I.V."/>
            <person name="Stajich J.E."/>
            <person name="Kennedy P.G."/>
        </authorList>
    </citation>
    <scope>NUCLEOTIDE SEQUENCE</scope>
    <source>
        <strain evidence="4">DOB743</strain>
    </source>
</reference>
<dbReference type="GO" id="GO:0000978">
    <property type="term" value="F:RNA polymerase II cis-regulatory region sequence-specific DNA binding"/>
    <property type="evidence" value="ECO:0007669"/>
    <property type="project" value="TreeGrafter"/>
</dbReference>
<gene>
    <name evidence="4" type="ORF">EV702DRAFT_1246495</name>
</gene>
<evidence type="ECO:0000256" key="1">
    <source>
        <dbReference type="ARBA" id="ARBA00004123"/>
    </source>
</evidence>
<evidence type="ECO:0008006" key="6">
    <source>
        <dbReference type="Google" id="ProtNLM"/>
    </source>
</evidence>
<dbReference type="InterPro" id="IPR011990">
    <property type="entry name" value="TPR-like_helical_dom_sf"/>
</dbReference>
<dbReference type="Proteomes" id="UP000714275">
    <property type="component" value="Unassembled WGS sequence"/>
</dbReference>
<dbReference type="PANTHER" id="PTHR14017:SF1">
    <property type="entry name" value="LD02225P"/>
    <property type="match status" value="1"/>
</dbReference>
<name>A0A9P6ZN45_9AGAM</name>
<dbReference type="InterPro" id="IPR019734">
    <property type="entry name" value="TPR_rpt"/>
</dbReference>
<accession>A0A9P6ZN45</accession>
<dbReference type="SMART" id="SM00028">
    <property type="entry name" value="TPR"/>
    <property type="match status" value="2"/>
</dbReference>
<proteinExistence type="predicted"/>
<dbReference type="AlphaFoldDB" id="A0A9P6ZN45"/>
<comment type="caution">
    <text evidence="4">The sequence shown here is derived from an EMBL/GenBank/DDBJ whole genome shotgun (WGS) entry which is preliminary data.</text>
</comment>
<evidence type="ECO:0000313" key="5">
    <source>
        <dbReference type="Proteomes" id="UP000714275"/>
    </source>
</evidence>
<dbReference type="Pfam" id="PF00515">
    <property type="entry name" value="TPR_1"/>
    <property type="match status" value="1"/>
</dbReference>
<dbReference type="Gene3D" id="1.25.40.10">
    <property type="entry name" value="Tetratricopeptide repeat domain"/>
    <property type="match status" value="1"/>
</dbReference>
<dbReference type="SUPFAM" id="SSF48452">
    <property type="entry name" value="TPR-like"/>
    <property type="match status" value="1"/>
</dbReference>
<keyword evidence="5" id="KW-1185">Reference proteome</keyword>
<dbReference type="PROSITE" id="PS50005">
    <property type="entry name" value="TPR"/>
    <property type="match status" value="1"/>
</dbReference>
<dbReference type="InterPro" id="IPR051630">
    <property type="entry name" value="Corepressor-Demethylase"/>
</dbReference>
<dbReference type="EMBL" id="JABBWD010000053">
    <property type="protein sequence ID" value="KAG1772535.1"/>
    <property type="molecule type" value="Genomic_DNA"/>
</dbReference>
<dbReference type="GO" id="GO:0005634">
    <property type="term" value="C:nucleus"/>
    <property type="evidence" value="ECO:0007669"/>
    <property type="project" value="UniProtKB-SubCell"/>
</dbReference>
<protein>
    <recommendedName>
        <fullName evidence="6">Peroxin-5</fullName>
    </recommendedName>
</protein>
<organism evidence="4 5">
    <name type="scientific">Suillus placidus</name>
    <dbReference type="NCBI Taxonomy" id="48579"/>
    <lineage>
        <taxon>Eukaryota</taxon>
        <taxon>Fungi</taxon>
        <taxon>Dikarya</taxon>
        <taxon>Basidiomycota</taxon>
        <taxon>Agaricomycotina</taxon>
        <taxon>Agaricomycetes</taxon>
        <taxon>Agaricomycetidae</taxon>
        <taxon>Boletales</taxon>
        <taxon>Suillineae</taxon>
        <taxon>Suillaceae</taxon>
        <taxon>Suillus</taxon>
    </lineage>
</organism>
<sequence>MSLLPINLDQQAVYRDGRNPTCWCSIGALYFQINQFRDALDAYSHAIRINPYISEVWFDLGSLYESCNNQISDAIDAYARASELDPGNHVISQCLQLLKPLVRRGSSSRTHWSSSPATIDVHSSPNLPASVKQLEYGHTLSDYNIQTALVVMQLMLSPMTSKSRYRVTVSWSPSLVEHIAIDIIAMAVFTRPNHYR</sequence>
<keyword evidence="2" id="KW-0539">Nucleus</keyword>
<evidence type="ECO:0000256" key="3">
    <source>
        <dbReference type="PROSITE-ProRule" id="PRU00339"/>
    </source>
</evidence>
<dbReference type="GO" id="GO:0017053">
    <property type="term" value="C:transcription repressor complex"/>
    <property type="evidence" value="ECO:0007669"/>
    <property type="project" value="TreeGrafter"/>
</dbReference>
<keyword evidence="3" id="KW-0802">TPR repeat</keyword>
<dbReference type="GO" id="GO:0000122">
    <property type="term" value="P:negative regulation of transcription by RNA polymerase II"/>
    <property type="evidence" value="ECO:0007669"/>
    <property type="project" value="TreeGrafter"/>
</dbReference>